<organism evidence="2 3">
    <name type="scientific">Tritrichomonas musculus</name>
    <dbReference type="NCBI Taxonomy" id="1915356"/>
    <lineage>
        <taxon>Eukaryota</taxon>
        <taxon>Metamonada</taxon>
        <taxon>Parabasalia</taxon>
        <taxon>Tritrichomonadida</taxon>
        <taxon>Tritrichomonadidae</taxon>
        <taxon>Tritrichomonas</taxon>
    </lineage>
</organism>
<evidence type="ECO:0000313" key="2">
    <source>
        <dbReference type="EMBL" id="KAK8885260.1"/>
    </source>
</evidence>
<gene>
    <name evidence="2" type="ORF">M9Y10_040705</name>
</gene>
<protein>
    <submittedName>
        <fullName evidence="2">Uncharacterized protein</fullName>
    </submittedName>
</protein>
<proteinExistence type="predicted"/>
<feature type="compositionally biased region" description="Polar residues" evidence="1">
    <location>
        <begin position="29"/>
        <end position="45"/>
    </location>
</feature>
<dbReference type="EMBL" id="JAPFFF010000007">
    <property type="protein sequence ID" value="KAK8885260.1"/>
    <property type="molecule type" value="Genomic_DNA"/>
</dbReference>
<dbReference type="Proteomes" id="UP001470230">
    <property type="component" value="Unassembled WGS sequence"/>
</dbReference>
<evidence type="ECO:0000313" key="3">
    <source>
        <dbReference type="Proteomes" id="UP001470230"/>
    </source>
</evidence>
<comment type="caution">
    <text evidence="2">The sequence shown here is derived from an EMBL/GenBank/DDBJ whole genome shotgun (WGS) entry which is preliminary data.</text>
</comment>
<sequence length="99" mass="10854">MGACCSKNKEEFTKSETPVYPLPIISPTDAHTTTIFDPEFNPTQKSRGKPESVPLLDEQTTIKPPEPKKEEALSDSSSSIDQNMISKLLAEVDTSDLSN</sequence>
<feature type="region of interest" description="Disordered" evidence="1">
    <location>
        <begin position="23"/>
        <end position="80"/>
    </location>
</feature>
<accession>A0ABR2K5B7</accession>
<evidence type="ECO:0000256" key="1">
    <source>
        <dbReference type="SAM" id="MobiDB-lite"/>
    </source>
</evidence>
<name>A0ABR2K5B7_9EUKA</name>
<reference evidence="2 3" key="1">
    <citation type="submission" date="2024-04" db="EMBL/GenBank/DDBJ databases">
        <title>Tritrichomonas musculus Genome.</title>
        <authorList>
            <person name="Alves-Ferreira E."/>
            <person name="Grigg M."/>
            <person name="Lorenzi H."/>
            <person name="Galac M."/>
        </authorList>
    </citation>
    <scope>NUCLEOTIDE SEQUENCE [LARGE SCALE GENOMIC DNA]</scope>
    <source>
        <strain evidence="2 3">EAF2021</strain>
    </source>
</reference>
<keyword evidence="3" id="KW-1185">Reference proteome</keyword>